<dbReference type="PANTHER" id="PTHR24320">
    <property type="entry name" value="RETINOL DEHYDROGENASE"/>
    <property type="match status" value="1"/>
</dbReference>
<comment type="similarity">
    <text evidence="1">Belongs to the short-chain dehydrogenases/reductases (SDR) family.</text>
</comment>
<evidence type="ECO:0000313" key="6">
    <source>
        <dbReference type="Proteomes" id="UP000198406"/>
    </source>
</evidence>
<dbReference type="Proteomes" id="UP000198406">
    <property type="component" value="Unassembled WGS sequence"/>
</dbReference>
<name>A0A1Z5J775_FISSO</name>
<keyword evidence="2" id="KW-0521">NADP</keyword>
<dbReference type="AlphaFoldDB" id="A0A1Z5J775"/>
<proteinExistence type="inferred from homology"/>
<dbReference type="SUPFAM" id="SSF51735">
    <property type="entry name" value="NAD(P)-binding Rossmann-fold domains"/>
    <property type="match status" value="1"/>
</dbReference>
<dbReference type="EMBL" id="BDSP01000013">
    <property type="protein sequence ID" value="GAX09833.1"/>
    <property type="molecule type" value="Genomic_DNA"/>
</dbReference>
<keyword evidence="3" id="KW-0560">Oxidoreductase</keyword>
<accession>A0A1Z5J775</accession>
<sequence length="476" mass="52517">MPYVGNVTEVRHPEDCYIEYEKLKHSAFYGGSQNSLLATSAENYVYTLFREAPQAKEAVKGKLAVVTGVVSGQVGHHIALELAVQAEMHVLLLGKSETGLRSVVQAIREEASRRGLQRPKLYIQRFHIASLDSAQTAAHQCEQLAHSKYDGKLHVCVQHASVGSAEAKLTADGFEYNTGCNFLTTHYLTKKWIPLLRQAATPSYKPRVVCTSSIGHCLGHNFVPQRLLSFPKEGGAPAGYIVPLNEERISGTEPGGVQFTTAEKLAAVAKVGTQVGRSKMAVLVDVMHWAKLYPELNFISYHTGSIATGNNGGMPGLGPVYHIKRFVSQFSPSQGARSALRAALDPDFNNSLRGAYLHADGNPWTPMNPSTIDPKTERPFTMESFAEACYTAAEKVLEHRFAELEMEQQRDTYEPPELVSKNANKDEASADQQSESRMTLDSCGDHSIEETTALIQCNDEDSWGAWIQEYTRERVR</sequence>
<dbReference type="OrthoDB" id="191139at2759"/>
<dbReference type="InParanoid" id="A0A1Z5J775"/>
<feature type="compositionally biased region" description="Polar residues" evidence="4">
    <location>
        <begin position="430"/>
        <end position="439"/>
    </location>
</feature>
<reference evidence="5 6" key="1">
    <citation type="journal article" date="2015" name="Plant Cell">
        <title>Oil accumulation by the oleaginous diatom Fistulifera solaris as revealed by the genome and transcriptome.</title>
        <authorList>
            <person name="Tanaka T."/>
            <person name="Maeda Y."/>
            <person name="Veluchamy A."/>
            <person name="Tanaka M."/>
            <person name="Abida H."/>
            <person name="Marechal E."/>
            <person name="Bowler C."/>
            <person name="Muto M."/>
            <person name="Sunaga Y."/>
            <person name="Tanaka M."/>
            <person name="Yoshino T."/>
            <person name="Taniguchi T."/>
            <person name="Fukuda Y."/>
            <person name="Nemoto M."/>
            <person name="Matsumoto M."/>
            <person name="Wong P.S."/>
            <person name="Aburatani S."/>
            <person name="Fujibuchi W."/>
        </authorList>
    </citation>
    <scope>NUCLEOTIDE SEQUENCE [LARGE SCALE GENOMIC DNA]</scope>
    <source>
        <strain evidence="5 6">JPCC DA0580</strain>
    </source>
</reference>
<feature type="region of interest" description="Disordered" evidence="4">
    <location>
        <begin position="407"/>
        <end position="443"/>
    </location>
</feature>
<protein>
    <submittedName>
        <fullName evidence="5">Uncharacterized protein</fullName>
    </submittedName>
</protein>
<dbReference type="GO" id="GO:0016491">
    <property type="term" value="F:oxidoreductase activity"/>
    <property type="evidence" value="ECO:0007669"/>
    <property type="project" value="UniProtKB-KW"/>
</dbReference>
<dbReference type="InterPro" id="IPR036291">
    <property type="entry name" value="NAD(P)-bd_dom_sf"/>
</dbReference>
<evidence type="ECO:0000256" key="4">
    <source>
        <dbReference type="SAM" id="MobiDB-lite"/>
    </source>
</evidence>
<evidence type="ECO:0000256" key="1">
    <source>
        <dbReference type="ARBA" id="ARBA00006484"/>
    </source>
</evidence>
<gene>
    <name evidence="5" type="ORF">FisN_11Lh189</name>
</gene>
<dbReference type="PANTHER" id="PTHR24320:SF282">
    <property type="entry name" value="WW DOMAIN-CONTAINING OXIDOREDUCTASE"/>
    <property type="match status" value="1"/>
</dbReference>
<keyword evidence="6" id="KW-1185">Reference proteome</keyword>
<evidence type="ECO:0000256" key="2">
    <source>
        <dbReference type="ARBA" id="ARBA00022857"/>
    </source>
</evidence>
<evidence type="ECO:0000256" key="3">
    <source>
        <dbReference type="ARBA" id="ARBA00023002"/>
    </source>
</evidence>
<dbReference type="Gene3D" id="3.40.50.720">
    <property type="entry name" value="NAD(P)-binding Rossmann-like Domain"/>
    <property type="match status" value="1"/>
</dbReference>
<evidence type="ECO:0000313" key="5">
    <source>
        <dbReference type="EMBL" id="GAX09833.1"/>
    </source>
</evidence>
<organism evidence="5 6">
    <name type="scientific">Fistulifera solaris</name>
    <name type="common">Oleaginous diatom</name>
    <dbReference type="NCBI Taxonomy" id="1519565"/>
    <lineage>
        <taxon>Eukaryota</taxon>
        <taxon>Sar</taxon>
        <taxon>Stramenopiles</taxon>
        <taxon>Ochrophyta</taxon>
        <taxon>Bacillariophyta</taxon>
        <taxon>Bacillariophyceae</taxon>
        <taxon>Bacillariophycidae</taxon>
        <taxon>Naviculales</taxon>
        <taxon>Naviculaceae</taxon>
        <taxon>Fistulifera</taxon>
    </lineage>
</organism>
<comment type="caution">
    <text evidence="5">The sequence shown here is derived from an EMBL/GenBank/DDBJ whole genome shotgun (WGS) entry which is preliminary data.</text>
</comment>